<dbReference type="PROSITE" id="PS50930">
    <property type="entry name" value="HTH_LYTTR"/>
    <property type="match status" value="1"/>
</dbReference>
<dbReference type="InterPro" id="IPR046947">
    <property type="entry name" value="LytR-like"/>
</dbReference>
<gene>
    <name evidence="4" type="ORF">H7849_09405</name>
</gene>
<feature type="domain" description="HTH LytTR-type" evidence="3">
    <location>
        <begin position="144"/>
        <end position="249"/>
    </location>
</feature>
<dbReference type="SMART" id="SM00850">
    <property type="entry name" value="LytTR"/>
    <property type="match status" value="1"/>
</dbReference>
<dbReference type="Gene3D" id="3.40.50.2300">
    <property type="match status" value="1"/>
</dbReference>
<evidence type="ECO:0000313" key="4">
    <source>
        <dbReference type="EMBL" id="QNI34094.1"/>
    </source>
</evidence>
<feature type="domain" description="Response regulatory" evidence="2">
    <location>
        <begin position="4"/>
        <end position="120"/>
    </location>
</feature>
<dbReference type="RefSeq" id="WP_186745970.1">
    <property type="nucleotide sequence ID" value="NZ_CP060394.1"/>
</dbReference>
<dbReference type="Proteomes" id="UP000515312">
    <property type="component" value="Chromosome"/>
</dbReference>
<dbReference type="EMBL" id="CP060394">
    <property type="protein sequence ID" value="QNI34094.1"/>
    <property type="molecule type" value="Genomic_DNA"/>
</dbReference>
<dbReference type="PROSITE" id="PS50110">
    <property type="entry name" value="RESPONSE_REGULATORY"/>
    <property type="match status" value="1"/>
</dbReference>
<dbReference type="InterPro" id="IPR011006">
    <property type="entry name" value="CheY-like_superfamily"/>
</dbReference>
<name>A0A7G8BNH4_9BACT</name>
<dbReference type="GO" id="GO:0003677">
    <property type="term" value="F:DNA binding"/>
    <property type="evidence" value="ECO:0007669"/>
    <property type="project" value="InterPro"/>
</dbReference>
<dbReference type="KEGG" id="adin:H7849_09405"/>
<evidence type="ECO:0000259" key="2">
    <source>
        <dbReference type="PROSITE" id="PS50110"/>
    </source>
</evidence>
<dbReference type="PANTHER" id="PTHR37299">
    <property type="entry name" value="TRANSCRIPTIONAL REGULATOR-RELATED"/>
    <property type="match status" value="1"/>
</dbReference>
<keyword evidence="1" id="KW-0597">Phosphoprotein</keyword>
<dbReference type="AlphaFoldDB" id="A0A7G8BNH4"/>
<dbReference type="GO" id="GO:0000156">
    <property type="term" value="F:phosphorelay response regulator activity"/>
    <property type="evidence" value="ECO:0007669"/>
    <property type="project" value="InterPro"/>
</dbReference>
<dbReference type="SUPFAM" id="SSF52172">
    <property type="entry name" value="CheY-like"/>
    <property type="match status" value="1"/>
</dbReference>
<organism evidence="4 5">
    <name type="scientific">Alloacidobacterium dinghuense</name>
    <dbReference type="NCBI Taxonomy" id="2763107"/>
    <lineage>
        <taxon>Bacteria</taxon>
        <taxon>Pseudomonadati</taxon>
        <taxon>Acidobacteriota</taxon>
        <taxon>Terriglobia</taxon>
        <taxon>Terriglobales</taxon>
        <taxon>Acidobacteriaceae</taxon>
        <taxon>Alloacidobacterium</taxon>
    </lineage>
</organism>
<reference evidence="4 5" key="1">
    <citation type="submission" date="2020-08" db="EMBL/GenBank/DDBJ databases">
        <title>Edaphobacter telluris sp. nov. and Acidobacterium dinghuensis sp. nov., two acidobacteria isolated from forest soil.</title>
        <authorList>
            <person name="Fu J."/>
            <person name="Qiu L."/>
        </authorList>
    </citation>
    <scope>NUCLEOTIDE SEQUENCE [LARGE SCALE GENOMIC DNA]</scope>
    <source>
        <strain evidence="4">4Y35</strain>
    </source>
</reference>
<feature type="modified residue" description="4-aspartylphosphate" evidence="1">
    <location>
        <position position="55"/>
    </location>
</feature>
<evidence type="ECO:0000256" key="1">
    <source>
        <dbReference type="PROSITE-ProRule" id="PRU00169"/>
    </source>
</evidence>
<evidence type="ECO:0000313" key="5">
    <source>
        <dbReference type="Proteomes" id="UP000515312"/>
    </source>
</evidence>
<dbReference type="Gene3D" id="2.40.50.1020">
    <property type="entry name" value="LytTr DNA-binding domain"/>
    <property type="match status" value="1"/>
</dbReference>
<dbReference type="SMART" id="SM00448">
    <property type="entry name" value="REC"/>
    <property type="match status" value="1"/>
</dbReference>
<protein>
    <submittedName>
        <fullName evidence="4">Response regulator transcription factor</fullName>
    </submittedName>
</protein>
<dbReference type="Pfam" id="PF00072">
    <property type="entry name" value="Response_reg"/>
    <property type="match status" value="1"/>
</dbReference>
<accession>A0A7G8BNH4</accession>
<dbReference type="InterPro" id="IPR007492">
    <property type="entry name" value="LytTR_DNA-bd_dom"/>
</dbReference>
<dbReference type="Pfam" id="PF04397">
    <property type="entry name" value="LytTR"/>
    <property type="match status" value="1"/>
</dbReference>
<dbReference type="InterPro" id="IPR001789">
    <property type="entry name" value="Sig_transdc_resp-reg_receiver"/>
</dbReference>
<evidence type="ECO:0000259" key="3">
    <source>
        <dbReference type="PROSITE" id="PS50930"/>
    </source>
</evidence>
<sequence>MTIQAIIADDEVLARQKLRHLLEDEKDVEIVGEGATAQETIELAQLTEPDVILLDIQMPGMDGFDVVSALSAGKPSTSPRIIFTTAFDQYALRAFEINAVDYLLKPFTRERLQQAMQRVREQIALQNEGTKVPKRADEPYTTRIVFKSRGRILFLPISDIRWIGAEENYVRICTDRENHLLRETMANFEGRLDPRSFIRVHRSAIVNLQYVKEIRTDSLEGESFVLMQDGQKVPVSRGYKAKITGLLAH</sequence>
<keyword evidence="5" id="KW-1185">Reference proteome</keyword>
<dbReference type="PANTHER" id="PTHR37299:SF1">
    <property type="entry name" value="STAGE 0 SPORULATION PROTEIN A HOMOLOG"/>
    <property type="match status" value="1"/>
</dbReference>
<proteinExistence type="predicted"/>